<proteinExistence type="predicted"/>
<name>A0A6N0JVP2_ACHDE</name>
<feature type="region of interest" description="Disordered" evidence="1">
    <location>
        <begin position="322"/>
        <end position="359"/>
    </location>
</feature>
<gene>
    <name evidence="2" type="ORF">FOC81_31945</name>
</gene>
<reference evidence="2 3" key="1">
    <citation type="submission" date="2020-05" db="EMBL/GenBank/DDBJ databases">
        <title>FDA dAtabase for Regulatory Grade micrObial Sequences (FDA-ARGOS): Supporting development and validation of Infectious Disease Dx tests.</title>
        <authorList>
            <person name="Sproer C."/>
            <person name="Gronow S."/>
            <person name="Severitt S."/>
            <person name="Schroder I."/>
            <person name="Tallon L."/>
            <person name="Sadzewicz L."/>
            <person name="Zhao X."/>
            <person name="Vavikolanu K."/>
            <person name="Mehta A."/>
            <person name="Aluvathingal J."/>
            <person name="Nadendla S."/>
            <person name="Myers T."/>
            <person name="Yan Y."/>
            <person name="Sichtig H."/>
        </authorList>
    </citation>
    <scope>NUCLEOTIDE SEQUENCE [LARGE SCALE GENOMIC DNA]</scope>
    <source>
        <strain evidence="2 3">FDAARGOS_787</strain>
    </source>
</reference>
<evidence type="ECO:0000313" key="2">
    <source>
        <dbReference type="EMBL" id="QKQ51084.1"/>
    </source>
</evidence>
<evidence type="ECO:0000256" key="1">
    <source>
        <dbReference type="SAM" id="MobiDB-lite"/>
    </source>
</evidence>
<feature type="compositionally biased region" description="Low complexity" evidence="1">
    <location>
        <begin position="322"/>
        <end position="335"/>
    </location>
</feature>
<accession>A0A6N0JVP2</accession>
<dbReference type="AlphaFoldDB" id="A0A6N0JVP2"/>
<sequence length="359" mass="38543">MTNQNNAAQAATKDIREGFELTYAVDADDPACASDLSHFTNGWRACIMSQVRAPVADEDDRPTAPDDDAIAECWVTASDCDGIAYDGPSFERGYRMGEIAERDRAALASAPADERAALHHVANEWADMATCAIQWIRNIKNGVSTPEAALENLMSNLTHCQEVQSCAGVRPSRENAPVAGEAVACLRRQREGSDWGHWTPATVEDGQRVTGLRSWQVRWLVDATPEAIADGLRVEIRLPNGTNISGWMKMASQAHLSAAPRRMPPPVAGERAFQLVQDLRAFAAMQRWFGEHGYDSVGASGRLAVSNALFARLCAALSAQPAEKPATSAPSPAASQRQAMVPGSQESGNSHTDGGAVYA</sequence>
<dbReference type="Proteomes" id="UP000509782">
    <property type="component" value="Chromosome"/>
</dbReference>
<dbReference type="RefSeq" id="WP_174717448.1">
    <property type="nucleotide sequence ID" value="NZ_CP054569.1"/>
</dbReference>
<organism evidence="2 3">
    <name type="scientific">Achromobacter denitrificans</name>
    <name type="common">Alcaligenes denitrificans</name>
    <dbReference type="NCBI Taxonomy" id="32002"/>
    <lineage>
        <taxon>Bacteria</taxon>
        <taxon>Pseudomonadati</taxon>
        <taxon>Pseudomonadota</taxon>
        <taxon>Betaproteobacteria</taxon>
        <taxon>Burkholderiales</taxon>
        <taxon>Alcaligenaceae</taxon>
        <taxon>Achromobacter</taxon>
    </lineage>
</organism>
<evidence type="ECO:0000313" key="3">
    <source>
        <dbReference type="Proteomes" id="UP000509782"/>
    </source>
</evidence>
<dbReference type="EMBL" id="CP054569">
    <property type="protein sequence ID" value="QKQ51084.1"/>
    <property type="molecule type" value="Genomic_DNA"/>
</dbReference>
<protein>
    <submittedName>
        <fullName evidence="2">Uncharacterized protein</fullName>
    </submittedName>
</protein>